<evidence type="ECO:0000313" key="4">
    <source>
        <dbReference type="Proteomes" id="UP000007148"/>
    </source>
</evidence>
<feature type="coiled-coil region" evidence="1">
    <location>
        <begin position="656"/>
        <end position="968"/>
    </location>
</feature>
<proteinExistence type="predicted"/>
<dbReference type="InParanoid" id="G4TDT1"/>
<feature type="coiled-coil region" evidence="1">
    <location>
        <begin position="173"/>
        <end position="267"/>
    </location>
</feature>
<dbReference type="OrthoDB" id="3250087at2759"/>
<organism evidence="3 4">
    <name type="scientific">Serendipita indica (strain DSM 11827)</name>
    <name type="common">Root endophyte fungus</name>
    <name type="synonym">Piriformospora indica</name>
    <dbReference type="NCBI Taxonomy" id="1109443"/>
    <lineage>
        <taxon>Eukaryota</taxon>
        <taxon>Fungi</taxon>
        <taxon>Dikarya</taxon>
        <taxon>Basidiomycota</taxon>
        <taxon>Agaricomycotina</taxon>
        <taxon>Agaricomycetes</taxon>
        <taxon>Sebacinales</taxon>
        <taxon>Serendipitaceae</taxon>
        <taxon>Serendipita</taxon>
    </lineage>
</organism>
<dbReference type="GO" id="GO:0000146">
    <property type="term" value="F:microfilament motor activity"/>
    <property type="evidence" value="ECO:0007669"/>
    <property type="project" value="TreeGrafter"/>
</dbReference>
<evidence type="ECO:0000256" key="2">
    <source>
        <dbReference type="SAM" id="MobiDB-lite"/>
    </source>
</evidence>
<feature type="region of interest" description="Disordered" evidence="2">
    <location>
        <begin position="1141"/>
        <end position="1286"/>
    </location>
</feature>
<keyword evidence="4" id="KW-1185">Reference proteome</keyword>
<protein>
    <submittedName>
        <fullName evidence="3">Related to kinesin K39, putative-Leishmania infantum</fullName>
    </submittedName>
</protein>
<dbReference type="HOGENOM" id="CLU_261454_0_0_1"/>
<dbReference type="STRING" id="1109443.G4TDT1"/>
<feature type="region of interest" description="Disordered" evidence="2">
    <location>
        <begin position="1059"/>
        <end position="1087"/>
    </location>
</feature>
<accession>G4TDT1</accession>
<dbReference type="GO" id="GO:0005737">
    <property type="term" value="C:cytoplasm"/>
    <property type="evidence" value="ECO:0007669"/>
    <property type="project" value="TreeGrafter"/>
</dbReference>
<dbReference type="GO" id="GO:0016460">
    <property type="term" value="C:myosin II complex"/>
    <property type="evidence" value="ECO:0007669"/>
    <property type="project" value="TreeGrafter"/>
</dbReference>
<reference evidence="3 4" key="1">
    <citation type="journal article" date="2011" name="PLoS Pathog.">
        <title>Endophytic Life Strategies Decoded by Genome and Transcriptome Analyses of the Mutualistic Root Symbiont Piriformospora indica.</title>
        <authorList>
            <person name="Zuccaro A."/>
            <person name="Lahrmann U."/>
            <person name="Guldener U."/>
            <person name="Langen G."/>
            <person name="Pfiffi S."/>
            <person name="Biedenkopf D."/>
            <person name="Wong P."/>
            <person name="Samans B."/>
            <person name="Grimm C."/>
            <person name="Basiewicz M."/>
            <person name="Murat C."/>
            <person name="Martin F."/>
            <person name="Kogel K.H."/>
        </authorList>
    </citation>
    <scope>NUCLEOTIDE SEQUENCE [LARGE SCALE GENOMIC DNA]</scope>
    <source>
        <strain evidence="3 4">DSM 11827</strain>
    </source>
</reference>
<dbReference type="GO" id="GO:0051015">
    <property type="term" value="F:actin filament binding"/>
    <property type="evidence" value="ECO:0007669"/>
    <property type="project" value="TreeGrafter"/>
</dbReference>
<evidence type="ECO:0000313" key="3">
    <source>
        <dbReference type="EMBL" id="CCA69474.1"/>
    </source>
</evidence>
<gene>
    <name evidence="3" type="ORF">PIIN_03374</name>
</gene>
<keyword evidence="1" id="KW-0175">Coiled coil</keyword>
<sequence>MAFKSEKDKLLKVLRSEITTPELKTGHGNFSLFGIGSNGEDSPIVTSDSDEEVVVHTHESMLASLAKQLEIQKEVTEICERDLAYRTEIIELLSARIIQLEAESETWKEQRKSFAALREKMVYLEQLYGGDGARELEQATHIDGPVIPEDQTLVEITYLETLKSQVDKSRVDMQNWTIRISELESQLEEVREESSASRVAYVRLDEEKRECDRNYESRISSLQAELDTLREAGAKASARIEELSGALERADEHMDALTVELKSAEATRDASLAAASAEAADFATLKGRIAEFEAQHAIWEQQRAEYMTSLGSSSKRLADSEAAFSTASSRIKELEVELDASKAEISSLLQAHKEASERFEQIRAGLETKLMTSVETSQSEIATLQAALHQAEMAKADADQELSKLQAAVSSHEEEVAGYTTLIQELRDSSDGLNQRVGELQAELEQAKQTLVELEATNASSEAAAEEKYTRLHAEEAAAKASAEAQVRELETQIIYIKEQCSHHTSELEQAKLQLEELGAAQGKAAEAAQRITELEDLLSSRESRVNELEAELGDIKERVQDYERRQQEATDALEVAKKEYAASLAEYDGRLSDMTLGASTNASRHAALENEVSSLTAKVAALEGDLEASKLSEEQLKKDLEEHIEALGRDDVQKLNEAESRVASLSQSLAMAEEENQTYQSRIVELEQSVATTESEVTKRFELQLQDAETKITNLQLAFEHKSSAHAEAQEKCSKLESNLEEKTAAQIALEQQLSELQKQFDDKMRSLEQQLGLKVLSVTELEEIIETLKTEKAAVEKRARLDVEELRSQMAAISEQSESTELQTALDKAKADIVQRDKEIAMLKKEAKEEGRRSSIDESSLQDLYAEHERQISQMEQDYDDLRIERDEIIAERDAIEAEKDAHQARCHDLEHRIKELESKHGYSMTSPVEMTDQERATLVELQIKLRETEQKLQKTERALVRRSNSAESNVSERSRDSLIIVETVDEKGNSEVREVRNIGSDAGSDTASDVTADRSTLAASYSLASTTSSVAELEAANARAEQAEREVRRLSLLLQSHQPSSSSVKSQGSSSSQQSQQSPHVDEHGSLFRRLSRHDSKSSHSSHSSMSIAAALSGASRMVGSIGHGDAPGIFPERIRRVSSHSSHHDDEHHEKHHHDISNPFLLFAGRDRKDSTKSRRSVSVSSLPPSVASPTTPDTPQGSRLRESMRGAESPISPTKSMAAIERERKAREKAERLEKERQEKAAKIEAAKAEKAAKREAERLERERKEKERRERLKADPNGLARLTAMRQGAGTYYST</sequence>
<dbReference type="Proteomes" id="UP000007148">
    <property type="component" value="Unassembled WGS sequence"/>
</dbReference>
<feature type="compositionally biased region" description="Low complexity" evidence="2">
    <location>
        <begin position="1181"/>
        <end position="1196"/>
    </location>
</feature>
<feature type="coiled-coil region" evidence="1">
    <location>
        <begin position="1026"/>
        <end position="1056"/>
    </location>
</feature>
<dbReference type="eggNOG" id="ENOG502QT6K">
    <property type="taxonomic scope" value="Eukaryota"/>
</dbReference>
<feature type="coiled-coil region" evidence="1">
    <location>
        <begin position="317"/>
        <end position="580"/>
    </location>
</feature>
<dbReference type="SUPFAM" id="SSF57997">
    <property type="entry name" value="Tropomyosin"/>
    <property type="match status" value="3"/>
</dbReference>
<dbReference type="Gene3D" id="1.10.287.1490">
    <property type="match status" value="2"/>
</dbReference>
<evidence type="ECO:0000256" key="1">
    <source>
        <dbReference type="SAM" id="Coils"/>
    </source>
</evidence>
<feature type="compositionally biased region" description="Basic and acidic residues" evidence="2">
    <location>
        <begin position="1225"/>
        <end position="1280"/>
    </location>
</feature>
<dbReference type="OMA" id="WTIRISE"/>
<name>G4TDT1_SERID</name>
<feature type="compositionally biased region" description="Low complexity" evidence="2">
    <location>
        <begin position="1059"/>
        <end position="1081"/>
    </location>
</feature>
<dbReference type="EMBL" id="CAFZ01000056">
    <property type="protein sequence ID" value="CCA69474.1"/>
    <property type="molecule type" value="Genomic_DNA"/>
</dbReference>
<dbReference type="PANTHER" id="PTHR45615">
    <property type="entry name" value="MYOSIN HEAVY CHAIN, NON-MUSCLE"/>
    <property type="match status" value="1"/>
</dbReference>
<feature type="compositionally biased region" description="Basic and acidic residues" evidence="2">
    <location>
        <begin position="1146"/>
        <end position="1160"/>
    </location>
</feature>
<dbReference type="PANTHER" id="PTHR45615:SF40">
    <property type="entry name" value="MYOSIN HEAVY CHAIN, NON-MUSCLE"/>
    <property type="match status" value="1"/>
</dbReference>
<dbReference type="GO" id="GO:0032982">
    <property type="term" value="C:myosin filament"/>
    <property type="evidence" value="ECO:0007669"/>
    <property type="project" value="TreeGrafter"/>
</dbReference>
<comment type="caution">
    <text evidence="3">The sequence shown here is derived from an EMBL/GenBank/DDBJ whole genome shotgun (WGS) entry which is preliminary data.</text>
</comment>